<comment type="caution">
    <text evidence="10">Lacks conserved residue(s) required for the propagation of feature annotation.</text>
</comment>
<dbReference type="Pfam" id="PF02223">
    <property type="entry name" value="Thymidylate_kin"/>
    <property type="match status" value="1"/>
</dbReference>
<evidence type="ECO:0000256" key="2">
    <source>
        <dbReference type="ARBA" id="ARBA00012980"/>
    </source>
</evidence>
<dbReference type="RefSeq" id="WP_377568622.1">
    <property type="nucleotide sequence ID" value="NZ_JBHTMP010000008.1"/>
</dbReference>
<accession>A0ABW3Y9H2</accession>
<keyword evidence="7 10" id="KW-0418">Kinase</keyword>
<evidence type="ECO:0000256" key="9">
    <source>
        <dbReference type="ARBA" id="ARBA00048743"/>
    </source>
</evidence>
<keyword evidence="13" id="KW-1185">Reference proteome</keyword>
<evidence type="ECO:0000256" key="4">
    <source>
        <dbReference type="ARBA" id="ARBA00022679"/>
    </source>
</evidence>
<dbReference type="HAMAP" id="MF_00165">
    <property type="entry name" value="Thymidylate_kinase"/>
    <property type="match status" value="1"/>
</dbReference>
<protein>
    <recommendedName>
        <fullName evidence="3 10">Thymidylate kinase</fullName>
        <ecNumber evidence="2 10">2.7.4.9</ecNumber>
    </recommendedName>
    <alternativeName>
        <fullName evidence="10">dTMP kinase</fullName>
    </alternativeName>
</protein>
<dbReference type="CDD" id="cd01672">
    <property type="entry name" value="TMPK"/>
    <property type="match status" value="1"/>
</dbReference>
<gene>
    <name evidence="10 12" type="primary">tmk</name>
    <name evidence="12" type="ORF">ACFQ4H_07865</name>
</gene>
<keyword evidence="4 10" id="KW-0808">Transferase</keyword>
<evidence type="ECO:0000256" key="1">
    <source>
        <dbReference type="ARBA" id="ARBA00009776"/>
    </source>
</evidence>
<evidence type="ECO:0000256" key="8">
    <source>
        <dbReference type="ARBA" id="ARBA00022840"/>
    </source>
</evidence>
<dbReference type="EMBL" id="JBHTMP010000008">
    <property type="protein sequence ID" value="MFD1321001.1"/>
    <property type="molecule type" value="Genomic_DNA"/>
</dbReference>
<dbReference type="EC" id="2.7.4.9" evidence="2 10"/>
<comment type="caution">
    <text evidence="12">The sequence shown here is derived from an EMBL/GenBank/DDBJ whole genome shotgun (WGS) entry which is preliminary data.</text>
</comment>
<dbReference type="SUPFAM" id="SSF52540">
    <property type="entry name" value="P-loop containing nucleoside triphosphate hydrolases"/>
    <property type="match status" value="1"/>
</dbReference>
<feature type="domain" description="Thymidylate kinase-like" evidence="11">
    <location>
        <begin position="10"/>
        <end position="144"/>
    </location>
</feature>
<dbReference type="InterPro" id="IPR027417">
    <property type="entry name" value="P-loop_NTPase"/>
</dbReference>
<evidence type="ECO:0000256" key="10">
    <source>
        <dbReference type="HAMAP-Rule" id="MF_00165"/>
    </source>
</evidence>
<evidence type="ECO:0000259" key="11">
    <source>
        <dbReference type="Pfam" id="PF02223"/>
    </source>
</evidence>
<keyword evidence="6 10" id="KW-0547">Nucleotide-binding</keyword>
<sequence length="203" mass="22332">MKAVGRFIVLDGPSGVGKTTVASRLCARLRDGGWAVHPTKEPSRTKLGDLARHGTDEYRGLTLACMVTADRYYHLEAEVRPAVAAGKVVVSDRYLATSLVLQRLDGVSPEFIWTINRYADRPDLVIILTGDPIRSRDRAAVRGIHSRFHRGGVEAGHIENELYGQVANELTAAAWPVHRHDVSDQTPDEVVSALWPQVLPLLP</sequence>
<dbReference type="NCBIfam" id="TIGR00041">
    <property type="entry name" value="DTMP_kinase"/>
    <property type="match status" value="1"/>
</dbReference>
<comment type="catalytic activity">
    <reaction evidence="9 10">
        <text>dTMP + ATP = dTDP + ADP</text>
        <dbReference type="Rhea" id="RHEA:13517"/>
        <dbReference type="ChEBI" id="CHEBI:30616"/>
        <dbReference type="ChEBI" id="CHEBI:58369"/>
        <dbReference type="ChEBI" id="CHEBI:63528"/>
        <dbReference type="ChEBI" id="CHEBI:456216"/>
        <dbReference type="EC" id="2.7.4.9"/>
    </reaction>
</comment>
<dbReference type="InterPro" id="IPR039430">
    <property type="entry name" value="Thymidylate_kin-like_dom"/>
</dbReference>
<dbReference type="GO" id="GO:0004798">
    <property type="term" value="F:dTMP kinase activity"/>
    <property type="evidence" value="ECO:0007669"/>
    <property type="project" value="UniProtKB-EC"/>
</dbReference>
<dbReference type="Proteomes" id="UP001597260">
    <property type="component" value="Unassembled WGS sequence"/>
</dbReference>
<keyword evidence="5 10" id="KW-0545">Nucleotide biosynthesis</keyword>
<dbReference type="PANTHER" id="PTHR10344">
    <property type="entry name" value="THYMIDYLATE KINASE"/>
    <property type="match status" value="1"/>
</dbReference>
<organism evidence="12 13">
    <name type="scientific">Micromonospora sonneratiae</name>
    <dbReference type="NCBI Taxonomy" id="1184706"/>
    <lineage>
        <taxon>Bacteria</taxon>
        <taxon>Bacillati</taxon>
        <taxon>Actinomycetota</taxon>
        <taxon>Actinomycetes</taxon>
        <taxon>Micromonosporales</taxon>
        <taxon>Micromonosporaceae</taxon>
        <taxon>Micromonospora</taxon>
    </lineage>
</organism>
<proteinExistence type="inferred from homology"/>
<evidence type="ECO:0000313" key="12">
    <source>
        <dbReference type="EMBL" id="MFD1321001.1"/>
    </source>
</evidence>
<dbReference type="InterPro" id="IPR018094">
    <property type="entry name" value="Thymidylate_kinase"/>
</dbReference>
<keyword evidence="8 10" id="KW-0067">ATP-binding</keyword>
<comment type="function">
    <text evidence="10">Phosphorylation of dTMP to form dTDP in both de novo and salvage pathways of dTTP synthesis.</text>
</comment>
<name>A0ABW3Y9H2_9ACTN</name>
<evidence type="ECO:0000256" key="5">
    <source>
        <dbReference type="ARBA" id="ARBA00022727"/>
    </source>
</evidence>
<reference evidence="13" key="1">
    <citation type="journal article" date="2019" name="Int. J. Syst. Evol. Microbiol.">
        <title>The Global Catalogue of Microorganisms (GCM) 10K type strain sequencing project: providing services to taxonomists for standard genome sequencing and annotation.</title>
        <authorList>
            <consortium name="The Broad Institute Genomics Platform"/>
            <consortium name="The Broad Institute Genome Sequencing Center for Infectious Disease"/>
            <person name="Wu L."/>
            <person name="Ma J."/>
        </authorList>
    </citation>
    <scope>NUCLEOTIDE SEQUENCE [LARGE SCALE GENOMIC DNA]</scope>
    <source>
        <strain evidence="13">JCM 31037</strain>
    </source>
</reference>
<dbReference type="Gene3D" id="3.40.50.300">
    <property type="entry name" value="P-loop containing nucleotide triphosphate hydrolases"/>
    <property type="match status" value="1"/>
</dbReference>
<comment type="similarity">
    <text evidence="1 10">Belongs to the thymidylate kinase family.</text>
</comment>
<dbReference type="PANTHER" id="PTHR10344:SF4">
    <property type="entry name" value="UMP-CMP KINASE 2, MITOCHONDRIAL"/>
    <property type="match status" value="1"/>
</dbReference>
<evidence type="ECO:0000256" key="3">
    <source>
        <dbReference type="ARBA" id="ARBA00017144"/>
    </source>
</evidence>
<evidence type="ECO:0000256" key="6">
    <source>
        <dbReference type="ARBA" id="ARBA00022741"/>
    </source>
</evidence>
<evidence type="ECO:0000256" key="7">
    <source>
        <dbReference type="ARBA" id="ARBA00022777"/>
    </source>
</evidence>
<evidence type="ECO:0000313" key="13">
    <source>
        <dbReference type="Proteomes" id="UP001597260"/>
    </source>
</evidence>